<feature type="domain" description="Solute-binding protein family 3/N-terminal" evidence="3">
    <location>
        <begin position="19"/>
        <end position="251"/>
    </location>
</feature>
<proteinExistence type="inferred from homology"/>
<comment type="similarity">
    <text evidence="1">Belongs to the bacterial solute-binding protein 3 family.</text>
</comment>
<accession>A0A7T2PHW0</accession>
<protein>
    <submittedName>
        <fullName evidence="4">Amino acid ABC transporter substrate-binding protein</fullName>
    </submittedName>
</protein>
<dbReference type="InterPro" id="IPR001638">
    <property type="entry name" value="Solute-binding_3/MltF_N"/>
</dbReference>
<dbReference type="PANTHER" id="PTHR35936">
    <property type="entry name" value="MEMBRANE-BOUND LYTIC MUREIN TRANSGLYCOSYLASE F"/>
    <property type="match status" value="1"/>
</dbReference>
<dbReference type="PANTHER" id="PTHR35936:SF6">
    <property type="entry name" value="AMINO ACID ABC TRANSPORTER SUBSTRATE-BINDING PAAT FAMILY PROTEIN"/>
    <property type="match status" value="1"/>
</dbReference>
<dbReference type="Gene3D" id="3.40.190.10">
    <property type="entry name" value="Periplasmic binding protein-like II"/>
    <property type="match status" value="2"/>
</dbReference>
<evidence type="ECO:0000259" key="3">
    <source>
        <dbReference type="SMART" id="SM00062"/>
    </source>
</evidence>
<dbReference type="Proteomes" id="UP000595101">
    <property type="component" value="Chromosome"/>
</dbReference>
<dbReference type="EMBL" id="CP065745">
    <property type="protein sequence ID" value="QPR56098.1"/>
    <property type="molecule type" value="Genomic_DNA"/>
</dbReference>
<name>A0A7T2PHW0_9GAMM</name>
<sequence>MYRLLLLWCLCCQTLAQESLVVGWVNWQPFSFRNEQQQIRGLDVELLDAIFQRAGYQARFSEMPWARVLHELQFGTIQVGMSANMTAERQQYARFSHPYREEETVIVVRRQDAERWRGITTLDQLANTPDFHLGLLKGFDYGDTFRQLMTQPDMQPRLQMRLRLEQLLKMLQGGRIQGFILDPHGLQEWHNQGTLPDDLHILLHIELTPVHLMLSKESTTETHLQRINQAIEQLKPSPDYQQILDRYRFTPQHPSAPQHP</sequence>
<organism evidence="4 5">
    <name type="scientific">Aeromonas allosaccharophila</name>
    <dbReference type="NCBI Taxonomy" id="656"/>
    <lineage>
        <taxon>Bacteria</taxon>
        <taxon>Pseudomonadati</taxon>
        <taxon>Pseudomonadota</taxon>
        <taxon>Gammaproteobacteria</taxon>
        <taxon>Aeromonadales</taxon>
        <taxon>Aeromonadaceae</taxon>
        <taxon>Aeromonas</taxon>
    </lineage>
</organism>
<reference evidence="4 5" key="1">
    <citation type="submission" date="2020-12" db="EMBL/GenBank/DDBJ databases">
        <title>FDA dAtabase for Regulatory Grade micrObial Sequences (FDA-ARGOS): Supporting development and validation of Infectious Disease Dx tests.</title>
        <authorList>
            <person name="Sproer C."/>
            <person name="Gronow S."/>
            <person name="Severitt S."/>
            <person name="Schroder I."/>
            <person name="Tallon L."/>
            <person name="Sadzewicz L."/>
            <person name="Zhao X."/>
            <person name="Boylan J."/>
            <person name="Ott S."/>
            <person name="Bowen H."/>
            <person name="Vavikolanu K."/>
            <person name="Mehta A."/>
            <person name="Aluvathingal J."/>
            <person name="Nadendla S."/>
            <person name="Lowell S."/>
            <person name="Myers T."/>
            <person name="Yan Y."/>
            <person name="Sichtig H."/>
        </authorList>
    </citation>
    <scope>NUCLEOTIDE SEQUENCE [LARGE SCALE GENOMIC DNA]</scope>
    <source>
        <strain evidence="4 5">FDAARGOS_933</strain>
    </source>
</reference>
<evidence type="ECO:0000313" key="4">
    <source>
        <dbReference type="EMBL" id="QPR56098.1"/>
    </source>
</evidence>
<dbReference type="KEGG" id="aall:I6G90_06700"/>
<keyword evidence="2" id="KW-0732">Signal</keyword>
<dbReference type="SMART" id="SM00062">
    <property type="entry name" value="PBPb"/>
    <property type="match status" value="1"/>
</dbReference>
<gene>
    <name evidence="4" type="ORF">I6G90_06700</name>
</gene>
<dbReference type="SUPFAM" id="SSF53850">
    <property type="entry name" value="Periplasmic binding protein-like II"/>
    <property type="match status" value="1"/>
</dbReference>
<evidence type="ECO:0000256" key="1">
    <source>
        <dbReference type="ARBA" id="ARBA00010333"/>
    </source>
</evidence>
<evidence type="ECO:0000313" key="5">
    <source>
        <dbReference type="Proteomes" id="UP000595101"/>
    </source>
</evidence>
<dbReference type="Pfam" id="PF00497">
    <property type="entry name" value="SBP_bac_3"/>
    <property type="match status" value="1"/>
</dbReference>
<dbReference type="AlphaFoldDB" id="A0A7T2PHW0"/>
<evidence type="ECO:0000256" key="2">
    <source>
        <dbReference type="ARBA" id="ARBA00022729"/>
    </source>
</evidence>